<dbReference type="Proteomes" id="UP000546007">
    <property type="component" value="Unassembled WGS sequence"/>
</dbReference>
<organism evidence="1 2">
    <name type="scientific">Butyricimonas faecihominis</name>
    <dbReference type="NCBI Taxonomy" id="1472416"/>
    <lineage>
        <taxon>Bacteria</taxon>
        <taxon>Pseudomonadati</taxon>
        <taxon>Bacteroidota</taxon>
        <taxon>Bacteroidia</taxon>
        <taxon>Bacteroidales</taxon>
        <taxon>Odoribacteraceae</taxon>
        <taxon>Butyricimonas</taxon>
    </lineage>
</organism>
<dbReference type="EMBL" id="JACIES010000004">
    <property type="protein sequence ID" value="MBB4026139.1"/>
    <property type="molecule type" value="Genomic_DNA"/>
</dbReference>
<dbReference type="AlphaFoldDB" id="A0A7W6HWB4"/>
<dbReference type="PROSITE" id="PS51257">
    <property type="entry name" value="PROKAR_LIPOPROTEIN"/>
    <property type="match status" value="1"/>
</dbReference>
<dbReference type="GeneID" id="93102453"/>
<proteinExistence type="predicted"/>
<dbReference type="RefSeq" id="WP_124317159.1">
    <property type="nucleotide sequence ID" value="NZ_AP028155.1"/>
</dbReference>
<comment type="caution">
    <text evidence="1">The sequence shown here is derived from an EMBL/GenBank/DDBJ whole genome shotgun (WGS) entry which is preliminary data.</text>
</comment>
<gene>
    <name evidence="1" type="ORF">GGR14_001929</name>
</gene>
<keyword evidence="2" id="KW-1185">Reference proteome</keyword>
<accession>A0A7W6HWB4</accession>
<evidence type="ECO:0000313" key="2">
    <source>
        <dbReference type="Proteomes" id="UP000546007"/>
    </source>
</evidence>
<dbReference type="Gene3D" id="3.55.50.30">
    <property type="match status" value="1"/>
</dbReference>
<reference evidence="1 2" key="1">
    <citation type="submission" date="2020-08" db="EMBL/GenBank/DDBJ databases">
        <title>Genomic Encyclopedia of Type Strains, Phase IV (KMG-IV): sequencing the most valuable type-strain genomes for metagenomic binning, comparative biology and taxonomic classification.</title>
        <authorList>
            <person name="Goeker M."/>
        </authorList>
    </citation>
    <scope>NUCLEOTIDE SEQUENCE [LARGE SCALE GENOMIC DNA]</scope>
    <source>
        <strain evidence="1 2">DSM 105721</strain>
    </source>
</reference>
<sequence length="147" mass="16052">MKRVNLFILLVAGTLLFFGCKDKTKNEASGNAETKSTVTVGLRSANTDTLRATSIDSLRHPCRGCLDTITEIPYDIPAQRFDETAQALAHATGCFIETDLAKTGSVKVNAVKGKMSIRDAIRVAIKGTKLQITEEKPDRLKVEIVEE</sequence>
<dbReference type="OrthoDB" id="886764at2"/>
<evidence type="ECO:0000313" key="1">
    <source>
        <dbReference type="EMBL" id="MBB4026139.1"/>
    </source>
</evidence>
<evidence type="ECO:0008006" key="3">
    <source>
        <dbReference type="Google" id="ProtNLM"/>
    </source>
</evidence>
<name>A0A7W6HWB4_9BACT</name>
<protein>
    <recommendedName>
        <fullName evidence="3">Secretin/TonB short N-terminal domain-containing protein</fullName>
    </recommendedName>
</protein>